<dbReference type="InterPro" id="IPR023614">
    <property type="entry name" value="Porin_dom_sf"/>
</dbReference>
<comment type="caution">
    <text evidence="5">The sequence shown here is derived from an EMBL/GenBank/DDBJ whole genome shotgun (WGS) entry which is preliminary data.</text>
</comment>
<reference evidence="5" key="1">
    <citation type="journal article" date="2021" name="ISME J.">
        <title>Genomic evolution of the class Acidithiobacillia: deep-branching Proteobacteria living in extreme acidic conditions.</title>
        <authorList>
            <person name="Moya-Beltran A."/>
            <person name="Beard S."/>
            <person name="Rojas-Villalobos C."/>
            <person name="Issotta F."/>
            <person name="Gallardo Y."/>
            <person name="Ulloa R."/>
            <person name="Giaveno A."/>
            <person name="Degli Esposti M."/>
            <person name="Johnson D.B."/>
            <person name="Quatrini R."/>
        </authorList>
    </citation>
    <scope>NUCLEOTIDE SEQUENCE</scope>
    <source>
        <strain evidence="5">VAN18-1</strain>
    </source>
</reference>
<evidence type="ECO:0000313" key="6">
    <source>
        <dbReference type="Proteomes" id="UP001197378"/>
    </source>
</evidence>
<keyword evidence="2" id="KW-0813">Transport</keyword>
<feature type="chain" id="PRO_5042134495" evidence="4">
    <location>
        <begin position="23"/>
        <end position="443"/>
    </location>
</feature>
<sequence>MKRKTITAALLAACALAGSAQAETLSQFFAKSEIDGQIRSYYFSRLYGTPDTVNAYAYSLAGRINVLTAPFLSGFRVGVSFYTANAMGTLASNPARVDKTLMGDQNSVNALGQAYLEYQDHWLTAKVGNQLVDTPWLNRVGGRVIPVTYQGVTLAVHPVSGLTLDALRIFRWKDRTNNQFTRDNLYYYGPSYGDYLYGGSNVLPQSYAEEHPSNGALALGAKYHWHSAKTQAWFYQFDQFANMFYWDCSYRLPVSAPVQPFVAAQFTREWGAGEAFASTGTTLFEQPGQGVNSTSWGVKAGIHFPHGSLWYAYDSTELHAHALGGGAIISPYTVGYTADPLYVDAMIQGLVGVGPGHGWRVRAAYWPIPKQLQLTAGFSEFNTYFSGDSNWTHFNLSYFPQGMFQGFCLRDQIEVGNGGAPGLYPGSGQHSFVYNRVMFTYKF</sequence>
<comment type="similarity">
    <text evidence="1">Belongs to the outer membrane porin (Opr) (TC 1.B.25) family.</text>
</comment>
<keyword evidence="6" id="KW-1185">Reference proteome</keyword>
<evidence type="ECO:0000256" key="1">
    <source>
        <dbReference type="ARBA" id="ARBA00009075"/>
    </source>
</evidence>
<dbReference type="EMBL" id="JAAXYO010000104">
    <property type="protein sequence ID" value="MBU2788081.1"/>
    <property type="molecule type" value="Genomic_DNA"/>
</dbReference>
<dbReference type="GO" id="GO:0016020">
    <property type="term" value="C:membrane"/>
    <property type="evidence" value="ECO:0007669"/>
    <property type="project" value="InterPro"/>
</dbReference>
<dbReference type="PANTHER" id="PTHR34596">
    <property type="entry name" value="CHITOPORIN"/>
    <property type="match status" value="1"/>
</dbReference>
<proteinExistence type="inferred from homology"/>
<dbReference type="Gene3D" id="2.40.160.10">
    <property type="entry name" value="Porin"/>
    <property type="match status" value="1"/>
</dbReference>
<accession>A0AAE2YQE4</accession>
<organism evidence="5 6">
    <name type="scientific">Igneacidithiobacillus copahuensis</name>
    <dbReference type="NCBI Taxonomy" id="2724909"/>
    <lineage>
        <taxon>Bacteria</taxon>
        <taxon>Pseudomonadati</taxon>
        <taxon>Pseudomonadota</taxon>
        <taxon>Acidithiobacillia</taxon>
        <taxon>Acidithiobacillales</taxon>
        <taxon>Acidithiobacillaceae</taxon>
        <taxon>Igneacidithiobacillus</taxon>
    </lineage>
</organism>
<name>A0AAE2YQE4_9PROT</name>
<keyword evidence="3 4" id="KW-0732">Signal</keyword>
<dbReference type="GO" id="GO:0015288">
    <property type="term" value="F:porin activity"/>
    <property type="evidence" value="ECO:0007669"/>
    <property type="project" value="TreeGrafter"/>
</dbReference>
<dbReference type="Pfam" id="PF03573">
    <property type="entry name" value="OprD"/>
    <property type="match status" value="1"/>
</dbReference>
<dbReference type="InterPro" id="IPR005318">
    <property type="entry name" value="OM_porin_bac"/>
</dbReference>
<evidence type="ECO:0000256" key="4">
    <source>
        <dbReference type="SAM" id="SignalP"/>
    </source>
</evidence>
<evidence type="ECO:0000313" key="5">
    <source>
        <dbReference type="EMBL" id="MBU2788081.1"/>
    </source>
</evidence>
<evidence type="ECO:0000256" key="2">
    <source>
        <dbReference type="ARBA" id="ARBA00022448"/>
    </source>
</evidence>
<dbReference type="RefSeq" id="WP_215872677.1">
    <property type="nucleotide sequence ID" value="NZ_JAAXYO010000104.1"/>
</dbReference>
<dbReference type="PANTHER" id="PTHR34596:SF2">
    <property type="entry name" value="CHITOPORIN"/>
    <property type="match status" value="1"/>
</dbReference>
<gene>
    <name evidence="5" type="ORF">HFQ13_07670</name>
</gene>
<feature type="signal peptide" evidence="4">
    <location>
        <begin position="1"/>
        <end position="22"/>
    </location>
</feature>
<dbReference type="Proteomes" id="UP001197378">
    <property type="component" value="Unassembled WGS sequence"/>
</dbReference>
<dbReference type="AlphaFoldDB" id="A0AAE2YQE4"/>
<evidence type="ECO:0000256" key="3">
    <source>
        <dbReference type="ARBA" id="ARBA00022729"/>
    </source>
</evidence>
<protein>
    <submittedName>
        <fullName evidence="5">OprD family porin</fullName>
    </submittedName>
</protein>